<dbReference type="RefSeq" id="WP_338738701.1">
    <property type="nucleotide sequence ID" value="NZ_CP146612.1"/>
</dbReference>
<keyword evidence="1" id="KW-0812">Transmembrane</keyword>
<reference evidence="2 3" key="1">
    <citation type="submission" date="2024-03" db="EMBL/GenBank/DDBJ databases">
        <title>A Dehalogenimonas Isolated from Estuarine Sediments Dihaloeliminates Chlorinated Alkanes.</title>
        <authorList>
            <person name="Yang Y."/>
            <person name="Wang H."/>
        </authorList>
    </citation>
    <scope>NUCLEOTIDE SEQUENCE [LARGE SCALE GENOMIC DNA]</scope>
    <source>
        <strain evidence="2 3">W</strain>
    </source>
</reference>
<keyword evidence="3" id="KW-1185">Reference proteome</keyword>
<accession>A0ABZ2J505</accession>
<name>A0ABZ2J505_9CHLR</name>
<dbReference type="Proteomes" id="UP001375370">
    <property type="component" value="Chromosome"/>
</dbReference>
<evidence type="ECO:0000313" key="3">
    <source>
        <dbReference type="Proteomes" id="UP001375370"/>
    </source>
</evidence>
<evidence type="ECO:0000256" key="1">
    <source>
        <dbReference type="SAM" id="Phobius"/>
    </source>
</evidence>
<gene>
    <name evidence="2" type="ORF">V8247_03220</name>
</gene>
<dbReference type="EMBL" id="CP146612">
    <property type="protein sequence ID" value="WWX25988.1"/>
    <property type="molecule type" value="Genomic_DNA"/>
</dbReference>
<sequence length="54" mass="5480">MKNTKLWTLITAGLAILAGVGGFLAAGEDGNAEIHVILGVLTLISALIAAYSAR</sequence>
<evidence type="ECO:0008006" key="4">
    <source>
        <dbReference type="Google" id="ProtNLM"/>
    </source>
</evidence>
<keyword evidence="1" id="KW-0472">Membrane</keyword>
<proteinExistence type="predicted"/>
<organism evidence="2 3">
    <name type="scientific">Candidatus Dehalogenimonas loeffleri</name>
    <dbReference type="NCBI Taxonomy" id="3127115"/>
    <lineage>
        <taxon>Bacteria</taxon>
        <taxon>Bacillati</taxon>
        <taxon>Chloroflexota</taxon>
        <taxon>Dehalococcoidia</taxon>
        <taxon>Dehalococcoidales</taxon>
        <taxon>Dehalococcoidaceae</taxon>
        <taxon>Dehalogenimonas</taxon>
    </lineage>
</organism>
<feature type="transmembrane region" description="Helical" evidence="1">
    <location>
        <begin position="35"/>
        <end position="53"/>
    </location>
</feature>
<evidence type="ECO:0000313" key="2">
    <source>
        <dbReference type="EMBL" id="WWX25988.1"/>
    </source>
</evidence>
<keyword evidence="1" id="KW-1133">Transmembrane helix</keyword>
<protein>
    <recommendedName>
        <fullName evidence="4">DUF423 domain-containing protein</fullName>
    </recommendedName>
</protein>